<proteinExistence type="predicted"/>
<comment type="caution">
    <text evidence="2">The sequence shown here is derived from an EMBL/GenBank/DDBJ whole genome shotgun (WGS) entry which is preliminary data.</text>
</comment>
<evidence type="ECO:0000259" key="1">
    <source>
        <dbReference type="Pfam" id="PF04909"/>
    </source>
</evidence>
<dbReference type="SUPFAM" id="SSF51556">
    <property type="entry name" value="Metallo-dependent hydrolases"/>
    <property type="match status" value="1"/>
</dbReference>
<dbReference type="AlphaFoldDB" id="A0A0K9PW47"/>
<dbReference type="InterPro" id="IPR032466">
    <property type="entry name" value="Metal_Hydrolase"/>
</dbReference>
<evidence type="ECO:0000313" key="2">
    <source>
        <dbReference type="EMBL" id="KMZ72475.1"/>
    </source>
</evidence>
<dbReference type="InterPro" id="IPR006680">
    <property type="entry name" value="Amidohydro-rel"/>
</dbReference>
<reference evidence="3" key="1">
    <citation type="journal article" date="2016" name="Nature">
        <title>The genome of the seagrass Zostera marina reveals angiosperm adaptation to the sea.</title>
        <authorList>
            <person name="Olsen J.L."/>
            <person name="Rouze P."/>
            <person name="Verhelst B."/>
            <person name="Lin Y.-C."/>
            <person name="Bayer T."/>
            <person name="Collen J."/>
            <person name="Dattolo E."/>
            <person name="De Paoli E."/>
            <person name="Dittami S."/>
            <person name="Maumus F."/>
            <person name="Michel G."/>
            <person name="Kersting A."/>
            <person name="Lauritano C."/>
            <person name="Lohaus R."/>
            <person name="Toepel M."/>
            <person name="Tonon T."/>
            <person name="Vanneste K."/>
            <person name="Amirebrahimi M."/>
            <person name="Brakel J."/>
            <person name="Bostroem C."/>
            <person name="Chovatia M."/>
            <person name="Grimwood J."/>
            <person name="Jenkins J.W."/>
            <person name="Jueterbock A."/>
            <person name="Mraz A."/>
            <person name="Stam W.T."/>
            <person name="Tice H."/>
            <person name="Bornberg-Bauer E."/>
            <person name="Green P.J."/>
            <person name="Pearson G.A."/>
            <person name="Procaccini G."/>
            <person name="Duarte C.M."/>
            <person name="Schmutz J."/>
            <person name="Reusch T.B.H."/>
            <person name="Van de Peer Y."/>
        </authorList>
    </citation>
    <scope>NUCLEOTIDE SEQUENCE [LARGE SCALE GENOMIC DNA]</scope>
    <source>
        <strain evidence="3">cv. Finnish</strain>
    </source>
</reference>
<dbReference type="Proteomes" id="UP000036987">
    <property type="component" value="Unassembled WGS sequence"/>
</dbReference>
<name>A0A0K9PW47_ZOSMR</name>
<dbReference type="PANTHER" id="PTHR43383:SF2">
    <property type="entry name" value="AMIDOHYDROLASE 2 FAMILY PROTEIN"/>
    <property type="match status" value="1"/>
</dbReference>
<dbReference type="STRING" id="29655.A0A0K9PW47"/>
<keyword evidence="3" id="KW-1185">Reference proteome</keyword>
<gene>
    <name evidence="2" type="ORF">ZOSMA_163G00200</name>
</gene>
<dbReference type="OrthoDB" id="77835at2759"/>
<accession>A0A0K9PW47</accession>
<feature type="domain" description="Amidohydrolase-related" evidence="1">
    <location>
        <begin position="226"/>
        <end position="384"/>
    </location>
</feature>
<organism evidence="2 3">
    <name type="scientific">Zostera marina</name>
    <name type="common">Eelgrass</name>
    <dbReference type="NCBI Taxonomy" id="29655"/>
    <lineage>
        <taxon>Eukaryota</taxon>
        <taxon>Viridiplantae</taxon>
        <taxon>Streptophyta</taxon>
        <taxon>Embryophyta</taxon>
        <taxon>Tracheophyta</taxon>
        <taxon>Spermatophyta</taxon>
        <taxon>Magnoliopsida</taxon>
        <taxon>Liliopsida</taxon>
        <taxon>Zosteraceae</taxon>
        <taxon>Zostera</taxon>
    </lineage>
</organism>
<dbReference type="Gene3D" id="3.20.20.140">
    <property type="entry name" value="Metal-dependent hydrolases"/>
    <property type="match status" value="1"/>
</dbReference>
<dbReference type="Pfam" id="PF04909">
    <property type="entry name" value="Amidohydro_2"/>
    <property type="match status" value="1"/>
</dbReference>
<protein>
    <recommendedName>
        <fullName evidence="1">Amidohydrolase-related domain-containing protein</fullName>
    </recommendedName>
</protein>
<dbReference type="PANTHER" id="PTHR43383">
    <property type="entry name" value="NODULIN 6"/>
    <property type="match status" value="1"/>
</dbReference>
<dbReference type="EMBL" id="LFYR01000626">
    <property type="protein sequence ID" value="KMZ72475.1"/>
    <property type="molecule type" value="Genomic_DNA"/>
</dbReference>
<dbReference type="GO" id="GO:0016787">
    <property type="term" value="F:hydrolase activity"/>
    <property type="evidence" value="ECO:0007669"/>
    <property type="project" value="InterPro"/>
</dbReference>
<sequence length="391" mass="43673">MNENKYCQLREAVDNVVAIDAHCHNLVSKNSSVPFLSSFTLAEGAALADTPFTLPFKRSIRDAAELYKVNASLSAIEKYRNSSTLESYGTKCFDASKLSAIFIDDGFVLDKMLDWKEHLLFVPQVGRILRIEFLALKILNQDLQQSSKQTLEEFTDLFLTQLRSTAKDVVCLKSIVAYLSGLEVNTHVTKKAAEKGLQEELQGGIPLQIIFNKNLIDYIFTLSLGVAKELNLPMQIHTGLGQKLLDLTKANPLLLRGVLEDSRFSENRFVLLHASYPFSREASYLSSVYPQVYLDFGSVDSKLSIHGMKSAIKQLFELGPLNKIMYSSDGFAFPESYYFASKNARDVIYSVLSDACDDGDLTISEAIEAVPAIFRQNALNFYDFSKVIKSG</sequence>
<evidence type="ECO:0000313" key="3">
    <source>
        <dbReference type="Proteomes" id="UP000036987"/>
    </source>
</evidence>